<protein>
    <submittedName>
        <fullName evidence="1">Uncharacterized protein</fullName>
    </submittedName>
</protein>
<reference evidence="2" key="1">
    <citation type="journal article" date="2023" name="Hortic. Res.">
        <title>A chromosome-level phased genome enabling allele-level studies in sweet orange: a case study on citrus Huanglongbing tolerance.</title>
        <authorList>
            <person name="Wu B."/>
            <person name="Yu Q."/>
            <person name="Deng Z."/>
            <person name="Duan Y."/>
            <person name="Luo F."/>
            <person name="Gmitter F. Jr."/>
        </authorList>
    </citation>
    <scope>NUCLEOTIDE SEQUENCE [LARGE SCALE GENOMIC DNA]</scope>
    <source>
        <strain evidence="2">cv. Valencia</strain>
    </source>
</reference>
<proteinExistence type="predicted"/>
<comment type="caution">
    <text evidence="1">The sequence shown here is derived from an EMBL/GenBank/DDBJ whole genome shotgun (WGS) entry which is preliminary data.</text>
</comment>
<evidence type="ECO:0000313" key="1">
    <source>
        <dbReference type="EMBL" id="KAH9734052.1"/>
    </source>
</evidence>
<accession>A0ACB8JMT6</accession>
<dbReference type="Proteomes" id="UP000829398">
    <property type="component" value="Chromosome 6"/>
</dbReference>
<sequence length="532" mass="60835">MCPSSIKILATSLPEAWMHNSNSSLESLDIRSCNSLFSFPEVALPSQLRKIGIGGCNALESLPEAWMQNSSTSLESLNIHNCDSLIDIARIQLPPGLKRLIIFRCDNLRTLTGEQDIRYSSSGCTCLTSFSSENELPATLEHLEVSSCSNLAFLSRNGNLPQALKYLKIRDCSKLESLAERAGLTMATNKERIELLEAELGSLQDGLQRMEIGMSSKLQHLEETLNKLTETIMASKGASSRSTHDQIDSSRPNREKNEGGRQHLSSRMPKLEFPRYSGDDPTEWFNRVTQFFEYQDTTDDQKVSLASFHLEGEANQWWQWLRQAYREEERVVTWKIFIKELWARFGPTECEDFDEALSRVRQTGSLRDYQREFERLGNRVHGWTQKALVGTFMGGLKPEISEEIRMFKPRTLKETISLARMKDDQLSRQKKFLWQPPSNRAPSPTRAPPTSPIKRFPWDEMQRRRAQGLCFTCNERFTAGHKCQGPQFLLLESYNNTNEIACEEVAEELLGEENKGEQPGKTRHCYSNNFHT</sequence>
<dbReference type="EMBL" id="CM039175">
    <property type="protein sequence ID" value="KAH9734052.1"/>
    <property type="molecule type" value="Genomic_DNA"/>
</dbReference>
<evidence type="ECO:0000313" key="2">
    <source>
        <dbReference type="Proteomes" id="UP000829398"/>
    </source>
</evidence>
<organism evidence="1 2">
    <name type="scientific">Citrus sinensis</name>
    <name type="common">Sweet orange</name>
    <name type="synonym">Citrus aurantium var. sinensis</name>
    <dbReference type="NCBI Taxonomy" id="2711"/>
    <lineage>
        <taxon>Eukaryota</taxon>
        <taxon>Viridiplantae</taxon>
        <taxon>Streptophyta</taxon>
        <taxon>Embryophyta</taxon>
        <taxon>Tracheophyta</taxon>
        <taxon>Spermatophyta</taxon>
        <taxon>Magnoliopsida</taxon>
        <taxon>eudicotyledons</taxon>
        <taxon>Gunneridae</taxon>
        <taxon>Pentapetalae</taxon>
        <taxon>rosids</taxon>
        <taxon>malvids</taxon>
        <taxon>Sapindales</taxon>
        <taxon>Rutaceae</taxon>
        <taxon>Aurantioideae</taxon>
        <taxon>Citrus</taxon>
    </lineage>
</organism>
<gene>
    <name evidence="1" type="ORF">KPL71_017248</name>
</gene>
<name>A0ACB8JMT6_CITSI</name>
<keyword evidence="2" id="KW-1185">Reference proteome</keyword>